<gene>
    <name evidence="2" type="ORF">EXIGLDRAFT_735690</name>
</gene>
<keyword evidence="3" id="KW-1185">Reference proteome</keyword>
<organism evidence="2 3">
    <name type="scientific">Exidia glandulosa HHB12029</name>
    <dbReference type="NCBI Taxonomy" id="1314781"/>
    <lineage>
        <taxon>Eukaryota</taxon>
        <taxon>Fungi</taxon>
        <taxon>Dikarya</taxon>
        <taxon>Basidiomycota</taxon>
        <taxon>Agaricomycotina</taxon>
        <taxon>Agaricomycetes</taxon>
        <taxon>Auriculariales</taxon>
        <taxon>Exidiaceae</taxon>
        <taxon>Exidia</taxon>
    </lineage>
</organism>
<accession>A0A165PI31</accession>
<dbReference type="Proteomes" id="UP000077266">
    <property type="component" value="Unassembled WGS sequence"/>
</dbReference>
<name>A0A165PI31_EXIGL</name>
<dbReference type="InParanoid" id="A0A165PI31"/>
<feature type="chain" id="PRO_5007864057" description="F-box domain-containing protein" evidence="1">
    <location>
        <begin position="22"/>
        <end position="307"/>
    </location>
</feature>
<sequence>MLENILAWIPLLNRLALSCSGFVNDGILAPCAHESLQDVAVYEVGELQSPILAYLDQLKLKNIHMPFRATGVPPTSDIATEVIVLSQHVSLRRSGDFTAMLRFFLPSSSKQQLLDSCLNTLTILTVDEATWSSCTPFHCAAPSLQVLRVNLSGCVYADEALDYREDAFGLLACGPETALECPRLRILEISAHSQTCEYLLFRRERPCICTRCRLSFFDIETFVRTCLKSESQQLDMLRLHGIESIDWSPEAAWGALDSIARRVDCLPLAAMRASRVWDNPDQWARYDYFETVQDYVQRDLTANWLKI</sequence>
<evidence type="ECO:0000313" key="3">
    <source>
        <dbReference type="Proteomes" id="UP000077266"/>
    </source>
</evidence>
<dbReference type="AlphaFoldDB" id="A0A165PI31"/>
<proteinExistence type="predicted"/>
<feature type="signal peptide" evidence="1">
    <location>
        <begin position="1"/>
        <end position="21"/>
    </location>
</feature>
<reference evidence="2 3" key="1">
    <citation type="journal article" date="2016" name="Mol. Biol. Evol.">
        <title>Comparative Genomics of Early-Diverging Mushroom-Forming Fungi Provides Insights into the Origins of Lignocellulose Decay Capabilities.</title>
        <authorList>
            <person name="Nagy L.G."/>
            <person name="Riley R."/>
            <person name="Tritt A."/>
            <person name="Adam C."/>
            <person name="Daum C."/>
            <person name="Floudas D."/>
            <person name="Sun H."/>
            <person name="Yadav J.S."/>
            <person name="Pangilinan J."/>
            <person name="Larsson K.H."/>
            <person name="Matsuura K."/>
            <person name="Barry K."/>
            <person name="Labutti K."/>
            <person name="Kuo R."/>
            <person name="Ohm R.A."/>
            <person name="Bhattacharya S.S."/>
            <person name="Shirouzu T."/>
            <person name="Yoshinaga Y."/>
            <person name="Martin F.M."/>
            <person name="Grigoriev I.V."/>
            <person name="Hibbett D.S."/>
        </authorList>
    </citation>
    <scope>NUCLEOTIDE SEQUENCE [LARGE SCALE GENOMIC DNA]</scope>
    <source>
        <strain evidence="2 3">HHB12029</strain>
    </source>
</reference>
<evidence type="ECO:0000313" key="2">
    <source>
        <dbReference type="EMBL" id="KZW02209.1"/>
    </source>
</evidence>
<evidence type="ECO:0000256" key="1">
    <source>
        <dbReference type="SAM" id="SignalP"/>
    </source>
</evidence>
<dbReference type="EMBL" id="KV425889">
    <property type="protein sequence ID" value="KZW02209.1"/>
    <property type="molecule type" value="Genomic_DNA"/>
</dbReference>
<protein>
    <recommendedName>
        <fullName evidence="4">F-box domain-containing protein</fullName>
    </recommendedName>
</protein>
<evidence type="ECO:0008006" key="4">
    <source>
        <dbReference type="Google" id="ProtNLM"/>
    </source>
</evidence>
<keyword evidence="1" id="KW-0732">Signal</keyword>